<dbReference type="AlphaFoldDB" id="A0A1A9V0Z6"/>
<evidence type="ECO:0000313" key="2">
    <source>
        <dbReference type="EnsemblMetazoa" id="GAUT022264-PA"/>
    </source>
</evidence>
<dbReference type="EnsemblMetazoa" id="GAUT022264-RA">
    <property type="protein sequence ID" value="GAUT022264-PA"/>
    <property type="gene ID" value="GAUT022264"/>
</dbReference>
<keyword evidence="1" id="KW-0472">Membrane</keyword>
<sequence length="158" mass="17686">MDVREDRHHFVGSNHSSYKKLPNKAATASTIERNENKLRRIISDLFSVDGTGNNDADNSLWSLYWFITIRSLVGFNTRTGIKLLTCETTAFPMMMLSFVYSLLGSTTHIVLSLFSWVAVAHTIASEFAGIFCCGCTTTCNTSAFLSYPTEWQSYDSVL</sequence>
<keyword evidence="1" id="KW-1133">Transmembrane helix</keyword>
<dbReference type="Proteomes" id="UP000078200">
    <property type="component" value="Unassembled WGS sequence"/>
</dbReference>
<evidence type="ECO:0000256" key="1">
    <source>
        <dbReference type="SAM" id="Phobius"/>
    </source>
</evidence>
<dbReference type="VEuPathDB" id="VectorBase:GAUT022264"/>
<proteinExistence type="predicted"/>
<keyword evidence="3" id="KW-1185">Reference proteome</keyword>
<keyword evidence="1" id="KW-0812">Transmembrane</keyword>
<name>A0A1A9V0Z6_GLOAU</name>
<organism evidence="2 3">
    <name type="scientific">Glossina austeni</name>
    <name type="common">Savannah tsetse fly</name>
    <dbReference type="NCBI Taxonomy" id="7395"/>
    <lineage>
        <taxon>Eukaryota</taxon>
        <taxon>Metazoa</taxon>
        <taxon>Ecdysozoa</taxon>
        <taxon>Arthropoda</taxon>
        <taxon>Hexapoda</taxon>
        <taxon>Insecta</taxon>
        <taxon>Pterygota</taxon>
        <taxon>Neoptera</taxon>
        <taxon>Endopterygota</taxon>
        <taxon>Diptera</taxon>
        <taxon>Brachycera</taxon>
        <taxon>Muscomorpha</taxon>
        <taxon>Hippoboscoidea</taxon>
        <taxon>Glossinidae</taxon>
        <taxon>Glossina</taxon>
    </lineage>
</organism>
<evidence type="ECO:0000313" key="3">
    <source>
        <dbReference type="Proteomes" id="UP000078200"/>
    </source>
</evidence>
<protein>
    <submittedName>
        <fullName evidence="2">Uncharacterized protein</fullName>
    </submittedName>
</protein>
<reference evidence="2" key="1">
    <citation type="submission" date="2020-05" db="UniProtKB">
        <authorList>
            <consortium name="EnsemblMetazoa"/>
        </authorList>
    </citation>
    <scope>IDENTIFICATION</scope>
    <source>
        <strain evidence="2">TTRI</strain>
    </source>
</reference>
<accession>A0A1A9V0Z6</accession>
<feature type="transmembrane region" description="Helical" evidence="1">
    <location>
        <begin position="98"/>
        <end position="119"/>
    </location>
</feature>